<evidence type="ECO:0000313" key="4">
    <source>
        <dbReference type="EMBL" id="CEM32226.1"/>
    </source>
</evidence>
<name>A0A0G4GPE6_9ALVE</name>
<protein>
    <submittedName>
        <fullName evidence="4">Uncharacterized protein</fullName>
    </submittedName>
</protein>
<accession>A0A0G4GPE6</accession>
<sequence>MESPSSRCSESDKLRLVKRSRLELLGSPRSDRDPFGSPKSIGVSSLWGDFPDLFVERERSSSTVDFHFFTKRVGERVGKGVSHVIHTFLANLTLAVRFPSELLPSETGTVVASLLHRGSSNDDLGVSVLQAFIQPENSRAALLKLAEADPLLFEILCNFLPSFVGTRGHMSLEDSEEFFARLKKEGGEALVGQVTRTLKKYGMSRMRLCAEVKKILKHLPDLLMLFFLFVPDFSCNLPVSDWQSLVLPSTCTRRSSTLMDLPSVLWSISEAQNISGGQRGRTLTAAGLPSPSRSPHHPHPYAHSSSMSPPSHHLFPSCDGHPLAVSSCCSPTNGAFITHPLTAYHQTANRRGQKETGKDKAEHTTMALLAPDGSVFKQTSMQPSKLGGVGGMEHEKDRDKGREGETEMEVVLQETKVGEGEGMETERGAKPFSVSALGTVDKEKAGGVCASLPGSVGDDTTGRSFAAVLGKSASDESVTVDP</sequence>
<organism evidence="4">
    <name type="scientific">Chromera velia CCMP2878</name>
    <dbReference type="NCBI Taxonomy" id="1169474"/>
    <lineage>
        <taxon>Eukaryota</taxon>
        <taxon>Sar</taxon>
        <taxon>Alveolata</taxon>
        <taxon>Colpodellida</taxon>
        <taxon>Chromeraceae</taxon>
        <taxon>Chromera</taxon>
    </lineage>
</organism>
<dbReference type="VEuPathDB" id="CryptoDB:Cvel_22800"/>
<keyword evidence="2" id="KW-0539">Nucleus</keyword>
<evidence type="ECO:0000256" key="2">
    <source>
        <dbReference type="ARBA" id="ARBA00023242"/>
    </source>
</evidence>
<dbReference type="EMBL" id="CDMZ01001415">
    <property type="protein sequence ID" value="CEM32226.1"/>
    <property type="molecule type" value="Genomic_DNA"/>
</dbReference>
<feature type="region of interest" description="Disordered" evidence="3">
    <location>
        <begin position="383"/>
        <end position="407"/>
    </location>
</feature>
<feature type="compositionally biased region" description="Low complexity" evidence="3">
    <location>
        <begin position="301"/>
        <end position="312"/>
    </location>
</feature>
<gene>
    <name evidence="4" type="ORF">Cvel_22800</name>
</gene>
<feature type="region of interest" description="Disordered" evidence="3">
    <location>
        <begin position="276"/>
        <end position="312"/>
    </location>
</feature>
<dbReference type="AlphaFoldDB" id="A0A0G4GPE6"/>
<comment type="subcellular location">
    <subcellularLocation>
        <location evidence="1">Nucleus</location>
    </subcellularLocation>
</comment>
<evidence type="ECO:0000256" key="1">
    <source>
        <dbReference type="ARBA" id="ARBA00004123"/>
    </source>
</evidence>
<feature type="compositionally biased region" description="Basic and acidic residues" evidence="3">
    <location>
        <begin position="392"/>
        <end position="405"/>
    </location>
</feature>
<proteinExistence type="predicted"/>
<reference evidence="4" key="1">
    <citation type="submission" date="2014-11" db="EMBL/GenBank/DDBJ databases">
        <authorList>
            <person name="Otto D Thomas"/>
            <person name="Naeem Raeece"/>
        </authorList>
    </citation>
    <scope>NUCLEOTIDE SEQUENCE</scope>
</reference>
<dbReference type="GO" id="GO:0006355">
    <property type="term" value="P:regulation of DNA-templated transcription"/>
    <property type="evidence" value="ECO:0007669"/>
    <property type="project" value="InterPro"/>
</dbReference>
<dbReference type="GO" id="GO:0005634">
    <property type="term" value="C:nucleus"/>
    <property type="evidence" value="ECO:0007669"/>
    <property type="project" value="UniProtKB-SubCell"/>
</dbReference>
<dbReference type="InterPro" id="IPR036600">
    <property type="entry name" value="PAH_sf"/>
</dbReference>
<evidence type="ECO:0000256" key="3">
    <source>
        <dbReference type="SAM" id="MobiDB-lite"/>
    </source>
</evidence>
<dbReference type="SUPFAM" id="SSF47762">
    <property type="entry name" value="PAH2 domain"/>
    <property type="match status" value="1"/>
</dbReference>